<name>A0ABP8Q848_9ACTN</name>
<dbReference type="Proteomes" id="UP001500503">
    <property type="component" value="Unassembled WGS sequence"/>
</dbReference>
<sequence>MIMNASRGSWNDPQLDALADGLRIAHARVAKLSPLVRPQMTRHLLVITDLAKRDAALALRRLESFLSDLDGDENVP</sequence>
<accession>A0ABP8Q848</accession>
<evidence type="ECO:0000313" key="2">
    <source>
        <dbReference type="Proteomes" id="UP001500503"/>
    </source>
</evidence>
<gene>
    <name evidence="1" type="ORF">GCM10023191_044440</name>
</gene>
<organism evidence="1 2">
    <name type="scientific">Actinoallomurus oryzae</name>
    <dbReference type="NCBI Taxonomy" id="502180"/>
    <lineage>
        <taxon>Bacteria</taxon>
        <taxon>Bacillati</taxon>
        <taxon>Actinomycetota</taxon>
        <taxon>Actinomycetes</taxon>
        <taxon>Streptosporangiales</taxon>
        <taxon>Thermomonosporaceae</taxon>
        <taxon>Actinoallomurus</taxon>
    </lineage>
</organism>
<reference evidence="2" key="1">
    <citation type="journal article" date="2019" name="Int. J. Syst. Evol. Microbiol.">
        <title>The Global Catalogue of Microorganisms (GCM) 10K type strain sequencing project: providing services to taxonomists for standard genome sequencing and annotation.</title>
        <authorList>
            <consortium name="The Broad Institute Genomics Platform"/>
            <consortium name="The Broad Institute Genome Sequencing Center for Infectious Disease"/>
            <person name="Wu L."/>
            <person name="Ma J."/>
        </authorList>
    </citation>
    <scope>NUCLEOTIDE SEQUENCE [LARGE SCALE GENOMIC DNA]</scope>
    <source>
        <strain evidence="2">JCM 17933</strain>
    </source>
</reference>
<keyword evidence="2" id="KW-1185">Reference proteome</keyword>
<proteinExistence type="predicted"/>
<evidence type="ECO:0000313" key="1">
    <source>
        <dbReference type="EMBL" id="GAA4498742.1"/>
    </source>
</evidence>
<comment type="caution">
    <text evidence="1">The sequence shown here is derived from an EMBL/GenBank/DDBJ whole genome shotgun (WGS) entry which is preliminary data.</text>
</comment>
<protein>
    <submittedName>
        <fullName evidence="1">Uncharacterized protein</fullName>
    </submittedName>
</protein>
<dbReference type="EMBL" id="BAABHF010000024">
    <property type="protein sequence ID" value="GAA4498742.1"/>
    <property type="molecule type" value="Genomic_DNA"/>
</dbReference>